<reference evidence="2" key="1">
    <citation type="submission" date="2022-11" db="UniProtKB">
        <authorList>
            <consortium name="WormBaseParasite"/>
        </authorList>
    </citation>
    <scope>IDENTIFICATION</scope>
</reference>
<organism evidence="1 2">
    <name type="scientific">Meloidogyne incognita</name>
    <name type="common">Southern root-knot nematode worm</name>
    <name type="synonym">Oxyuris incognita</name>
    <dbReference type="NCBI Taxonomy" id="6306"/>
    <lineage>
        <taxon>Eukaryota</taxon>
        <taxon>Metazoa</taxon>
        <taxon>Ecdysozoa</taxon>
        <taxon>Nematoda</taxon>
        <taxon>Chromadorea</taxon>
        <taxon>Rhabditida</taxon>
        <taxon>Tylenchina</taxon>
        <taxon>Tylenchomorpha</taxon>
        <taxon>Tylenchoidea</taxon>
        <taxon>Meloidogynidae</taxon>
        <taxon>Meloidogyninae</taxon>
        <taxon>Meloidogyne</taxon>
        <taxon>Meloidogyne incognita group</taxon>
    </lineage>
</organism>
<dbReference type="AlphaFoldDB" id="A0A914MIB5"/>
<evidence type="ECO:0000313" key="2">
    <source>
        <dbReference type="WBParaSite" id="Minc3s01781g26258"/>
    </source>
</evidence>
<accession>A0A914MIB5</accession>
<proteinExistence type="predicted"/>
<protein>
    <submittedName>
        <fullName evidence="2">Uncharacterized protein</fullName>
    </submittedName>
</protein>
<name>A0A914MIB5_MELIC</name>
<dbReference type="Proteomes" id="UP000887563">
    <property type="component" value="Unplaced"/>
</dbReference>
<keyword evidence="1" id="KW-1185">Reference proteome</keyword>
<sequence>MSFKNTINVDVGLADLYKTLAKMNMRLPTRRPDTMSGKYWDDLNQLYTAGIIT</sequence>
<evidence type="ECO:0000313" key="1">
    <source>
        <dbReference type="Proteomes" id="UP000887563"/>
    </source>
</evidence>
<dbReference type="WBParaSite" id="Minc3s01781g26258">
    <property type="protein sequence ID" value="Minc3s01781g26258"/>
    <property type="gene ID" value="Minc3s01781g26258"/>
</dbReference>